<dbReference type="AlphaFoldDB" id="A0A2U1NZ56"/>
<comment type="caution">
    <text evidence="2">The sequence shown here is derived from an EMBL/GenBank/DDBJ whole genome shotgun (WGS) entry which is preliminary data.</text>
</comment>
<dbReference type="InterPro" id="IPR016140">
    <property type="entry name" value="Bifunc_inhib/LTP/seed_store"/>
</dbReference>
<dbReference type="Proteomes" id="UP000245207">
    <property type="component" value="Unassembled WGS sequence"/>
</dbReference>
<dbReference type="InterPro" id="IPR036312">
    <property type="entry name" value="Bifun_inhib/LTP/seed_sf"/>
</dbReference>
<dbReference type="EMBL" id="PKPP01001946">
    <property type="protein sequence ID" value="PWA78771.1"/>
    <property type="molecule type" value="Genomic_DNA"/>
</dbReference>
<evidence type="ECO:0000313" key="3">
    <source>
        <dbReference type="Proteomes" id="UP000245207"/>
    </source>
</evidence>
<dbReference type="Pfam" id="PF00234">
    <property type="entry name" value="Tryp_alpha_amyl"/>
    <property type="match status" value="1"/>
</dbReference>
<gene>
    <name evidence="2" type="ORF">CTI12_AA212770</name>
</gene>
<reference evidence="2 3" key="1">
    <citation type="journal article" date="2018" name="Mol. Plant">
        <title>The genome of Artemisia annua provides insight into the evolution of Asteraceae family and artemisinin biosynthesis.</title>
        <authorList>
            <person name="Shen Q."/>
            <person name="Zhang L."/>
            <person name="Liao Z."/>
            <person name="Wang S."/>
            <person name="Yan T."/>
            <person name="Shi P."/>
            <person name="Liu M."/>
            <person name="Fu X."/>
            <person name="Pan Q."/>
            <person name="Wang Y."/>
            <person name="Lv Z."/>
            <person name="Lu X."/>
            <person name="Zhang F."/>
            <person name="Jiang W."/>
            <person name="Ma Y."/>
            <person name="Chen M."/>
            <person name="Hao X."/>
            <person name="Li L."/>
            <person name="Tang Y."/>
            <person name="Lv G."/>
            <person name="Zhou Y."/>
            <person name="Sun X."/>
            <person name="Brodelius P.E."/>
            <person name="Rose J.K.C."/>
            <person name="Tang K."/>
        </authorList>
    </citation>
    <scope>NUCLEOTIDE SEQUENCE [LARGE SCALE GENOMIC DNA]</scope>
    <source>
        <strain evidence="3">cv. Huhao1</strain>
        <tissue evidence="2">Leaf</tissue>
    </source>
</reference>
<keyword evidence="3" id="KW-1185">Reference proteome</keyword>
<evidence type="ECO:0000313" key="2">
    <source>
        <dbReference type="EMBL" id="PWA78771.1"/>
    </source>
</evidence>
<protein>
    <submittedName>
        <fullName evidence="2">Seed storage albumin 13</fullName>
    </submittedName>
</protein>
<evidence type="ECO:0000259" key="1">
    <source>
        <dbReference type="Pfam" id="PF00234"/>
    </source>
</evidence>
<dbReference type="Gene3D" id="1.10.110.10">
    <property type="entry name" value="Plant lipid-transfer and hydrophobic proteins"/>
    <property type="match status" value="1"/>
</dbReference>
<sequence>MGAPTIAMHHSGSSKIYINDDMMPEVKMFRLRFVDPQGTTFTKHQEQKQQETLLQSCCKQLGTWDEICRCSDIRDFTLLALRAGNWDAPRRERIVKEAPALLKTCKLGSKMCQI</sequence>
<feature type="domain" description="Bifunctional inhibitor/plant lipid transfer protein/seed storage helical" evidence="1">
    <location>
        <begin position="47"/>
        <end position="108"/>
    </location>
</feature>
<name>A0A2U1NZ56_ARTAN</name>
<accession>A0A2U1NZ56</accession>
<proteinExistence type="predicted"/>
<dbReference type="SUPFAM" id="SSF47699">
    <property type="entry name" value="Bifunctional inhibitor/lipid-transfer protein/seed storage 2S albumin"/>
    <property type="match status" value="1"/>
</dbReference>
<organism evidence="2 3">
    <name type="scientific">Artemisia annua</name>
    <name type="common">Sweet wormwood</name>
    <dbReference type="NCBI Taxonomy" id="35608"/>
    <lineage>
        <taxon>Eukaryota</taxon>
        <taxon>Viridiplantae</taxon>
        <taxon>Streptophyta</taxon>
        <taxon>Embryophyta</taxon>
        <taxon>Tracheophyta</taxon>
        <taxon>Spermatophyta</taxon>
        <taxon>Magnoliopsida</taxon>
        <taxon>eudicotyledons</taxon>
        <taxon>Gunneridae</taxon>
        <taxon>Pentapetalae</taxon>
        <taxon>asterids</taxon>
        <taxon>campanulids</taxon>
        <taxon>Asterales</taxon>
        <taxon>Asteraceae</taxon>
        <taxon>Asteroideae</taxon>
        <taxon>Anthemideae</taxon>
        <taxon>Artemisiinae</taxon>
        <taxon>Artemisia</taxon>
    </lineage>
</organism>